<feature type="compositionally biased region" description="Polar residues" evidence="1">
    <location>
        <begin position="24"/>
        <end position="35"/>
    </location>
</feature>
<evidence type="ECO:0000313" key="3">
    <source>
        <dbReference type="Proteomes" id="UP001148838"/>
    </source>
</evidence>
<keyword evidence="3" id="KW-1185">Reference proteome</keyword>
<dbReference type="EMBL" id="JAJSOF020000003">
    <property type="protein sequence ID" value="KAJ4449126.1"/>
    <property type="molecule type" value="Genomic_DNA"/>
</dbReference>
<organism evidence="2 3">
    <name type="scientific">Periplaneta americana</name>
    <name type="common">American cockroach</name>
    <name type="synonym">Blatta americana</name>
    <dbReference type="NCBI Taxonomy" id="6978"/>
    <lineage>
        <taxon>Eukaryota</taxon>
        <taxon>Metazoa</taxon>
        <taxon>Ecdysozoa</taxon>
        <taxon>Arthropoda</taxon>
        <taxon>Hexapoda</taxon>
        <taxon>Insecta</taxon>
        <taxon>Pterygota</taxon>
        <taxon>Neoptera</taxon>
        <taxon>Polyneoptera</taxon>
        <taxon>Dictyoptera</taxon>
        <taxon>Blattodea</taxon>
        <taxon>Blattoidea</taxon>
        <taxon>Blattidae</taxon>
        <taxon>Blattinae</taxon>
        <taxon>Periplaneta</taxon>
    </lineage>
</organism>
<protein>
    <submittedName>
        <fullName evidence="2">Uncharacterized protein</fullName>
    </submittedName>
</protein>
<proteinExistence type="predicted"/>
<dbReference type="Proteomes" id="UP001148838">
    <property type="component" value="Unassembled WGS sequence"/>
</dbReference>
<feature type="region of interest" description="Disordered" evidence="1">
    <location>
        <begin position="22"/>
        <end position="42"/>
    </location>
</feature>
<sequence>MSPGSSTESYPAFAHIGLRKTRKNLNQGGHQNIDSQAGVASPRSFSASPRAFVAAGGYASSRLLTRNPFQRVLTTTAIEVKTEYRVSDVPYQLSPGTWESSMPAETLQRHFVSSVTGMSHPSRYVTAASSRW</sequence>
<comment type="caution">
    <text evidence="2">The sequence shown here is derived from an EMBL/GenBank/DDBJ whole genome shotgun (WGS) entry which is preliminary data.</text>
</comment>
<evidence type="ECO:0000313" key="2">
    <source>
        <dbReference type="EMBL" id="KAJ4449126.1"/>
    </source>
</evidence>
<name>A0ABQ8TR02_PERAM</name>
<reference evidence="2 3" key="1">
    <citation type="journal article" date="2022" name="Allergy">
        <title>Genome assembly and annotation of Periplaneta americana reveal a comprehensive cockroach allergen profile.</title>
        <authorList>
            <person name="Wang L."/>
            <person name="Xiong Q."/>
            <person name="Saelim N."/>
            <person name="Wang L."/>
            <person name="Nong W."/>
            <person name="Wan A.T."/>
            <person name="Shi M."/>
            <person name="Liu X."/>
            <person name="Cao Q."/>
            <person name="Hui J.H.L."/>
            <person name="Sookrung N."/>
            <person name="Leung T.F."/>
            <person name="Tungtrongchitr A."/>
            <person name="Tsui S.K.W."/>
        </authorList>
    </citation>
    <scope>NUCLEOTIDE SEQUENCE [LARGE SCALE GENOMIC DNA]</scope>
    <source>
        <strain evidence="2">PWHHKU_190912</strain>
    </source>
</reference>
<gene>
    <name evidence="2" type="ORF">ANN_00521</name>
</gene>
<evidence type="ECO:0000256" key="1">
    <source>
        <dbReference type="SAM" id="MobiDB-lite"/>
    </source>
</evidence>
<accession>A0ABQ8TR02</accession>